<dbReference type="InterPro" id="IPR029063">
    <property type="entry name" value="SAM-dependent_MTases_sf"/>
</dbReference>
<dbReference type="GO" id="GO:0008757">
    <property type="term" value="F:S-adenosylmethionine-dependent methyltransferase activity"/>
    <property type="evidence" value="ECO:0007669"/>
    <property type="project" value="InterPro"/>
</dbReference>
<dbReference type="AlphaFoldDB" id="A0A9P9G9Q8"/>
<dbReference type="GO" id="GO:0032259">
    <property type="term" value="P:methylation"/>
    <property type="evidence" value="ECO:0007669"/>
    <property type="project" value="UniProtKB-KW"/>
</dbReference>
<comment type="similarity">
    <text evidence="1">Belongs to the methyltransferase superfamily. LaeA methyltransferase family.</text>
</comment>
<reference evidence="3" key="1">
    <citation type="journal article" date="2021" name="Nat. Commun.">
        <title>Genetic determinants of endophytism in the Arabidopsis root mycobiome.</title>
        <authorList>
            <person name="Mesny F."/>
            <person name="Miyauchi S."/>
            <person name="Thiergart T."/>
            <person name="Pickel B."/>
            <person name="Atanasova L."/>
            <person name="Karlsson M."/>
            <person name="Huettel B."/>
            <person name="Barry K.W."/>
            <person name="Haridas S."/>
            <person name="Chen C."/>
            <person name="Bauer D."/>
            <person name="Andreopoulos W."/>
            <person name="Pangilinan J."/>
            <person name="LaButti K."/>
            <person name="Riley R."/>
            <person name="Lipzen A."/>
            <person name="Clum A."/>
            <person name="Drula E."/>
            <person name="Henrissat B."/>
            <person name="Kohler A."/>
            <person name="Grigoriev I.V."/>
            <person name="Martin F.M."/>
            <person name="Hacquard S."/>
        </authorList>
    </citation>
    <scope>NUCLEOTIDE SEQUENCE</scope>
    <source>
        <strain evidence="3">FSSC 5 MPI-SDFR-AT-0091</strain>
    </source>
</reference>
<evidence type="ECO:0000313" key="3">
    <source>
        <dbReference type="EMBL" id="KAH7234587.1"/>
    </source>
</evidence>
<accession>A0A9P9G9Q8</accession>
<sequence>MSTPNPIIEHFNTDAAVYEARTGGCTRELAEHCIGLAENVKPIDDKSIILDNACGTGIVIDILLQSRDASTVQPEIHAVDGAENMVRITAERIPSGTKAHTATMMGEELAFPDGTFSHSFTNMGLMFFADPAKGAKEIWRTLQPGGVAVVTTWTAPRNVDVIRDVQMQIKPEDPPFQVPVSPEWLKTEHTVGLLTQAGFRDIQSSEVEVHFGAETAEVVANILMKGMGAMVFAAWTDTERKKASELIVDAVNKVAVTFTRGDGQGVGIQLRAGIIIGRKE</sequence>
<dbReference type="Proteomes" id="UP000736672">
    <property type="component" value="Unassembled WGS sequence"/>
</dbReference>
<organism evidence="3 4">
    <name type="scientific">Fusarium solani</name>
    <name type="common">Filamentous fungus</name>
    <dbReference type="NCBI Taxonomy" id="169388"/>
    <lineage>
        <taxon>Eukaryota</taxon>
        <taxon>Fungi</taxon>
        <taxon>Dikarya</taxon>
        <taxon>Ascomycota</taxon>
        <taxon>Pezizomycotina</taxon>
        <taxon>Sordariomycetes</taxon>
        <taxon>Hypocreomycetidae</taxon>
        <taxon>Hypocreales</taxon>
        <taxon>Nectriaceae</taxon>
        <taxon>Fusarium</taxon>
        <taxon>Fusarium solani species complex</taxon>
    </lineage>
</organism>
<protein>
    <submittedName>
        <fullName evidence="3">S-adenosyl-L-methionine-dependent methyltransferase</fullName>
    </submittedName>
</protein>
<name>A0A9P9G9Q8_FUSSL</name>
<proteinExistence type="inferred from homology"/>
<gene>
    <name evidence="3" type="ORF">B0J15DRAFT_571157</name>
</gene>
<dbReference type="OrthoDB" id="2013972at2759"/>
<comment type="caution">
    <text evidence="3">The sequence shown here is derived from an EMBL/GenBank/DDBJ whole genome shotgun (WGS) entry which is preliminary data.</text>
</comment>
<dbReference type="SUPFAM" id="SSF53335">
    <property type="entry name" value="S-adenosyl-L-methionine-dependent methyltransferases"/>
    <property type="match status" value="1"/>
</dbReference>
<dbReference type="PANTHER" id="PTHR43591:SF105">
    <property type="entry name" value="METHYLTRANSFERASE DOMAIN-CONTAINING PROTEIN-RELATED"/>
    <property type="match status" value="1"/>
</dbReference>
<evidence type="ECO:0000313" key="4">
    <source>
        <dbReference type="Proteomes" id="UP000736672"/>
    </source>
</evidence>
<keyword evidence="4" id="KW-1185">Reference proteome</keyword>
<dbReference type="EMBL" id="JAGTJS010000025">
    <property type="protein sequence ID" value="KAH7234587.1"/>
    <property type="molecule type" value="Genomic_DNA"/>
</dbReference>
<keyword evidence="3" id="KW-0808">Transferase</keyword>
<dbReference type="CDD" id="cd02440">
    <property type="entry name" value="AdoMet_MTases"/>
    <property type="match status" value="1"/>
</dbReference>
<evidence type="ECO:0000256" key="1">
    <source>
        <dbReference type="ARBA" id="ARBA00038158"/>
    </source>
</evidence>
<feature type="domain" description="Methyltransferase type 11" evidence="2">
    <location>
        <begin position="50"/>
        <end position="149"/>
    </location>
</feature>
<dbReference type="InterPro" id="IPR013216">
    <property type="entry name" value="Methyltransf_11"/>
</dbReference>
<keyword evidence="3" id="KW-0489">Methyltransferase</keyword>
<dbReference type="Pfam" id="PF08241">
    <property type="entry name" value="Methyltransf_11"/>
    <property type="match status" value="1"/>
</dbReference>
<evidence type="ECO:0000259" key="2">
    <source>
        <dbReference type="Pfam" id="PF08241"/>
    </source>
</evidence>
<dbReference type="PANTHER" id="PTHR43591">
    <property type="entry name" value="METHYLTRANSFERASE"/>
    <property type="match status" value="1"/>
</dbReference>
<dbReference type="Gene3D" id="3.40.50.150">
    <property type="entry name" value="Vaccinia Virus protein VP39"/>
    <property type="match status" value="1"/>
</dbReference>